<evidence type="ECO:0000256" key="1">
    <source>
        <dbReference type="ARBA" id="ARBA00007884"/>
    </source>
</evidence>
<dbReference type="InterPro" id="IPR008979">
    <property type="entry name" value="Galactose-bd-like_sf"/>
</dbReference>
<evidence type="ECO:0000259" key="3">
    <source>
        <dbReference type="Pfam" id="PF08547"/>
    </source>
</evidence>
<dbReference type="InterPro" id="IPR039131">
    <property type="entry name" value="NDUFAF1"/>
</dbReference>
<dbReference type="GO" id="GO:0010257">
    <property type="term" value="P:NADH dehydrogenase complex assembly"/>
    <property type="evidence" value="ECO:0007669"/>
    <property type="project" value="TreeGrafter"/>
</dbReference>
<evidence type="ECO:0000313" key="4">
    <source>
        <dbReference type="EMBL" id="EPS45854.1"/>
    </source>
</evidence>
<evidence type="ECO:0000256" key="2">
    <source>
        <dbReference type="SAM" id="MobiDB-lite"/>
    </source>
</evidence>
<dbReference type="AlphaFoldDB" id="S8ASM8"/>
<dbReference type="STRING" id="1284197.S8ASM8"/>
<dbReference type="HOGENOM" id="CLU_059028_3_1_1"/>
<dbReference type="SUPFAM" id="SSF49785">
    <property type="entry name" value="Galactose-binding domain-like"/>
    <property type="match status" value="1"/>
</dbReference>
<dbReference type="GO" id="GO:0051082">
    <property type="term" value="F:unfolded protein binding"/>
    <property type="evidence" value="ECO:0007669"/>
    <property type="project" value="TreeGrafter"/>
</dbReference>
<sequence length="304" mass="33988">MAANDKASNEALEKNARGSSPKGVIIDLFGREKSWDSAQWTASDDRVRGGKSQSYLRVSDDKSIATFYGNLDIEALGGAGFASQRTTASAGGPWDLSEATGIFIGLESLDDRIYTIVVKDEILPKRPDGREQSTTSYEFSFSVSTEASEDSNLQSRWGNSLAECSTKEPYAMTSNADFVTIYIPWEFLRPYYRGKRKPDAPELDTSNIQRISIMCRSMFGLQHGDFSMDIKYILAVSTNDSEATESDALYSRLKSSCCEDAFPFYKCSLVRRNSKLKSNDDEWDLIEDLEELKLESSKEPTEQN</sequence>
<keyword evidence="5" id="KW-1185">Reference proteome</keyword>
<evidence type="ECO:0000313" key="5">
    <source>
        <dbReference type="Proteomes" id="UP000015100"/>
    </source>
</evidence>
<dbReference type="EMBL" id="AQGS01000003">
    <property type="protein sequence ID" value="EPS45854.1"/>
    <property type="molecule type" value="Genomic_DNA"/>
</dbReference>
<feature type="domain" description="NADH:ubiquinone oxidoreductase intermediate-associated protein 30" evidence="3">
    <location>
        <begin position="36"/>
        <end position="148"/>
    </location>
</feature>
<protein>
    <recommendedName>
        <fullName evidence="3">NADH:ubiquinone oxidoreductase intermediate-associated protein 30 domain-containing protein</fullName>
    </recommendedName>
</protein>
<dbReference type="OMA" id="SIMCRSM"/>
<reference evidence="5" key="2">
    <citation type="submission" date="2013-04" db="EMBL/GenBank/DDBJ databases">
        <title>Genomic mechanisms accounting for the adaptation to parasitism in nematode-trapping fungi.</title>
        <authorList>
            <person name="Ahren D.G."/>
        </authorList>
    </citation>
    <scope>NUCLEOTIDE SEQUENCE [LARGE SCALE GENOMIC DNA]</scope>
    <source>
        <strain evidence="5">CBS 200.50</strain>
    </source>
</reference>
<dbReference type="eggNOG" id="ENOG502S0Q3">
    <property type="taxonomic scope" value="Eukaryota"/>
</dbReference>
<accession>S8ASM8</accession>
<dbReference type="Pfam" id="PF08547">
    <property type="entry name" value="CIA30"/>
    <property type="match status" value="2"/>
</dbReference>
<name>S8ASM8_DACHA</name>
<reference evidence="4 5" key="1">
    <citation type="journal article" date="2013" name="PLoS Genet.">
        <title>Genomic mechanisms accounting for the adaptation to parasitism in nematode-trapping fungi.</title>
        <authorList>
            <person name="Meerupati T."/>
            <person name="Andersson K.M."/>
            <person name="Friman E."/>
            <person name="Kumar D."/>
            <person name="Tunlid A."/>
            <person name="Ahren D."/>
        </authorList>
    </citation>
    <scope>NUCLEOTIDE SEQUENCE [LARGE SCALE GENOMIC DNA]</scope>
    <source>
        <strain evidence="4 5">CBS 200.50</strain>
    </source>
</reference>
<proteinExistence type="inferred from homology"/>
<feature type="compositionally biased region" description="Basic and acidic residues" evidence="2">
    <location>
        <begin position="7"/>
        <end position="16"/>
    </location>
</feature>
<feature type="domain" description="NADH:ubiquinone oxidoreductase intermediate-associated protein 30" evidence="3">
    <location>
        <begin position="178"/>
        <end position="230"/>
    </location>
</feature>
<comment type="caution">
    <text evidence="4">The sequence shown here is derived from an EMBL/GenBank/DDBJ whole genome shotgun (WGS) entry which is preliminary data.</text>
</comment>
<dbReference type="InterPro" id="IPR013857">
    <property type="entry name" value="NADH-UbQ_OxRdtase-assoc_prot30"/>
</dbReference>
<organism evidence="4 5">
    <name type="scientific">Dactylellina haptotyla (strain CBS 200.50)</name>
    <name type="common">Nematode-trapping fungus</name>
    <name type="synonym">Monacrosporium haptotylum</name>
    <dbReference type="NCBI Taxonomy" id="1284197"/>
    <lineage>
        <taxon>Eukaryota</taxon>
        <taxon>Fungi</taxon>
        <taxon>Dikarya</taxon>
        <taxon>Ascomycota</taxon>
        <taxon>Pezizomycotina</taxon>
        <taxon>Orbiliomycetes</taxon>
        <taxon>Orbiliales</taxon>
        <taxon>Orbiliaceae</taxon>
        <taxon>Dactylellina</taxon>
    </lineage>
</organism>
<dbReference type="PANTHER" id="PTHR13194">
    <property type="entry name" value="COMPLEX I INTERMEDIATE-ASSOCIATED PROTEIN 30"/>
    <property type="match status" value="1"/>
</dbReference>
<comment type="similarity">
    <text evidence="1">Belongs to the CIA30 family.</text>
</comment>
<dbReference type="OrthoDB" id="426386at2759"/>
<gene>
    <name evidence="4" type="ORF">H072_306</name>
</gene>
<dbReference type="PANTHER" id="PTHR13194:SF19">
    <property type="entry name" value="NAD(P)-BINDING ROSSMANN-FOLD SUPERFAMILY PROTEIN"/>
    <property type="match status" value="1"/>
</dbReference>
<feature type="region of interest" description="Disordered" evidence="2">
    <location>
        <begin position="1"/>
        <end position="22"/>
    </location>
</feature>
<dbReference type="Proteomes" id="UP000015100">
    <property type="component" value="Unassembled WGS sequence"/>
</dbReference>